<proteinExistence type="predicted"/>
<dbReference type="EMBL" id="KI297280">
    <property type="protein sequence ID" value="ESA00333.1"/>
    <property type="molecule type" value="Genomic_DNA"/>
</dbReference>
<reference evidence="1" key="1">
    <citation type="submission" date="2013-07" db="EMBL/GenBank/DDBJ databases">
        <title>The genome of an arbuscular mycorrhizal fungus provides insights into the evolution of the oldest plant symbiosis.</title>
        <authorList>
            <consortium name="DOE Joint Genome Institute"/>
            <person name="Tisserant E."/>
            <person name="Malbreil M."/>
            <person name="Kuo A."/>
            <person name="Kohler A."/>
            <person name="Symeonidi A."/>
            <person name="Balestrini R."/>
            <person name="Charron P."/>
            <person name="Duensing N."/>
            <person name="Frei-dit-Frey N."/>
            <person name="Gianinazzi-Pearson V."/>
            <person name="Gilbert B."/>
            <person name="Handa Y."/>
            <person name="Hijri M."/>
            <person name="Kaul R."/>
            <person name="Kawaguchi M."/>
            <person name="Krajinski F."/>
            <person name="Lammers P."/>
            <person name="Lapierre D."/>
            <person name="Masclaux F.G."/>
            <person name="Murat C."/>
            <person name="Morin E."/>
            <person name="Ndikumana S."/>
            <person name="Pagni M."/>
            <person name="Petitpierre D."/>
            <person name="Requena N."/>
            <person name="Rosikiewicz P."/>
            <person name="Riley R."/>
            <person name="Saito K."/>
            <person name="San Clemente H."/>
            <person name="Shapiro H."/>
            <person name="van Tuinen D."/>
            <person name="Becard G."/>
            <person name="Bonfante P."/>
            <person name="Paszkowski U."/>
            <person name="Shachar-Hill Y."/>
            <person name="Young J.P."/>
            <person name="Sanders I.R."/>
            <person name="Henrissat B."/>
            <person name="Rensing S.A."/>
            <person name="Grigoriev I.V."/>
            <person name="Corradi N."/>
            <person name="Roux C."/>
            <person name="Martin F."/>
        </authorList>
    </citation>
    <scope>NUCLEOTIDE SEQUENCE</scope>
    <source>
        <strain evidence="1">DAOM 197198</strain>
    </source>
</reference>
<dbReference type="HOGENOM" id="CLU_2543765_0_0_1"/>
<dbReference type="AlphaFoldDB" id="U9T1W9"/>
<accession>U9T1W9</accession>
<evidence type="ECO:0000313" key="1">
    <source>
        <dbReference type="EMBL" id="ESA00333.1"/>
    </source>
</evidence>
<protein>
    <submittedName>
        <fullName evidence="1">Uncharacterized protein</fullName>
    </submittedName>
</protein>
<sequence>MPYEYIVDNEFLRMDYTYILRLWLFPNTDVMGCHKMNARSIMDQYTTIKEQFDEFKDNLLELSVVYNNRTDMHYITMLITYRS</sequence>
<name>U9T1W9_RHIID</name>
<gene>
    <name evidence="1" type="ORF">GLOINDRAFT_8598</name>
</gene>
<organism evidence="1">
    <name type="scientific">Rhizophagus irregularis (strain DAOM 181602 / DAOM 197198 / MUCL 43194)</name>
    <name type="common">Arbuscular mycorrhizal fungus</name>
    <name type="synonym">Glomus intraradices</name>
    <dbReference type="NCBI Taxonomy" id="747089"/>
    <lineage>
        <taxon>Eukaryota</taxon>
        <taxon>Fungi</taxon>
        <taxon>Fungi incertae sedis</taxon>
        <taxon>Mucoromycota</taxon>
        <taxon>Glomeromycotina</taxon>
        <taxon>Glomeromycetes</taxon>
        <taxon>Glomerales</taxon>
        <taxon>Glomeraceae</taxon>
        <taxon>Rhizophagus</taxon>
    </lineage>
</organism>